<evidence type="ECO:0000259" key="1">
    <source>
        <dbReference type="Pfam" id="PF21956"/>
    </source>
</evidence>
<keyword evidence="3" id="KW-1185">Reference proteome</keyword>
<reference evidence="3" key="1">
    <citation type="journal article" date="2019" name="Int. J. Syst. Evol. Microbiol.">
        <title>The Global Catalogue of Microorganisms (GCM) 10K type strain sequencing project: providing services to taxonomists for standard genome sequencing and annotation.</title>
        <authorList>
            <consortium name="The Broad Institute Genomics Platform"/>
            <consortium name="The Broad Institute Genome Sequencing Center for Infectious Disease"/>
            <person name="Wu L."/>
            <person name="Ma J."/>
        </authorList>
    </citation>
    <scope>NUCLEOTIDE SEQUENCE [LARGE SCALE GENOMIC DNA]</scope>
    <source>
        <strain evidence="3">KCTC 52274</strain>
    </source>
</reference>
<organism evidence="2 3">
    <name type="scientific">Aquimarina rubra</name>
    <dbReference type="NCBI Taxonomy" id="1920033"/>
    <lineage>
        <taxon>Bacteria</taxon>
        <taxon>Pseudomonadati</taxon>
        <taxon>Bacteroidota</taxon>
        <taxon>Flavobacteriia</taxon>
        <taxon>Flavobacteriales</taxon>
        <taxon>Flavobacteriaceae</taxon>
        <taxon>Aquimarina</taxon>
    </lineage>
</organism>
<gene>
    <name evidence="2" type="ORF">ACFSR1_00930</name>
</gene>
<proteinExistence type="predicted"/>
<dbReference type="RefSeq" id="WP_378288725.1">
    <property type="nucleotide sequence ID" value="NZ_JBHULE010000002.1"/>
</dbReference>
<dbReference type="InterPro" id="IPR053830">
    <property type="entry name" value="DUF6922"/>
</dbReference>
<protein>
    <submittedName>
        <fullName evidence="2">DUF6922 domain-containing protein</fullName>
    </submittedName>
</protein>
<evidence type="ECO:0000313" key="2">
    <source>
        <dbReference type="EMBL" id="MFD2561210.1"/>
    </source>
</evidence>
<sequence length="112" mass="13300">MKRVVKNISSKKRLGSRSLSQLFPAVMFWDVNMDMLSLNRDKDFIIPRVLGRFMDNNEYLDNLEAIYPIDEIKSFAINSNEIFGNEIIEHLAKRYHLNPFDFKKYIDFSQYA</sequence>
<dbReference type="Proteomes" id="UP001597319">
    <property type="component" value="Unassembled WGS sequence"/>
</dbReference>
<name>A0ABW5L8K6_9FLAO</name>
<dbReference type="EMBL" id="JBHULE010000002">
    <property type="protein sequence ID" value="MFD2561210.1"/>
    <property type="molecule type" value="Genomic_DNA"/>
</dbReference>
<evidence type="ECO:0000313" key="3">
    <source>
        <dbReference type="Proteomes" id="UP001597319"/>
    </source>
</evidence>
<accession>A0ABW5L8K6</accession>
<feature type="domain" description="DUF6922" evidence="1">
    <location>
        <begin position="23"/>
        <end position="74"/>
    </location>
</feature>
<comment type="caution">
    <text evidence="2">The sequence shown here is derived from an EMBL/GenBank/DDBJ whole genome shotgun (WGS) entry which is preliminary data.</text>
</comment>
<dbReference type="Pfam" id="PF21956">
    <property type="entry name" value="DUF6922"/>
    <property type="match status" value="1"/>
</dbReference>